<keyword evidence="1" id="KW-0378">Hydrolase</keyword>
<keyword evidence="4" id="KW-1185">Reference proteome</keyword>
<evidence type="ECO:0000313" key="3">
    <source>
        <dbReference type="EMBL" id="PYH29103.1"/>
    </source>
</evidence>
<dbReference type="AlphaFoldDB" id="A0A318Y9W4"/>
<dbReference type="SUPFAM" id="SSF53474">
    <property type="entry name" value="alpha/beta-Hydrolases"/>
    <property type="match status" value="1"/>
</dbReference>
<dbReference type="InterPro" id="IPR013094">
    <property type="entry name" value="AB_hydrolase_3"/>
</dbReference>
<dbReference type="InterPro" id="IPR029058">
    <property type="entry name" value="AB_hydrolase_fold"/>
</dbReference>
<dbReference type="Pfam" id="PF07859">
    <property type="entry name" value="Abhydrolase_3"/>
    <property type="match status" value="1"/>
</dbReference>
<dbReference type="EMBL" id="KZ821498">
    <property type="protein sequence ID" value="PYH29103.1"/>
    <property type="molecule type" value="Genomic_DNA"/>
</dbReference>
<evidence type="ECO:0000259" key="2">
    <source>
        <dbReference type="Pfam" id="PF07859"/>
    </source>
</evidence>
<dbReference type="GO" id="GO:0016787">
    <property type="term" value="F:hydrolase activity"/>
    <property type="evidence" value="ECO:0007669"/>
    <property type="project" value="UniProtKB-KW"/>
</dbReference>
<dbReference type="PANTHER" id="PTHR48081">
    <property type="entry name" value="AB HYDROLASE SUPERFAMILY PROTEIN C4A8.06C"/>
    <property type="match status" value="1"/>
</dbReference>
<feature type="domain" description="Alpha/beta hydrolase fold-3" evidence="2">
    <location>
        <begin position="69"/>
        <end position="208"/>
    </location>
</feature>
<sequence>MINTFSVTLDPWSHLLKVLSSVKYNKYEPFYIINTEYKSFGQTSAGIDVDILIPRALSAERGLLTCPIIVRIHGGFLITGSSLYPPWFSNWILDYATQNGAIIVSPNYRLLPEAIGEDILEDIYDFWTWLQGDSLSHAVKDAGYPHIKPATDKTLIVGESAGGYLAMQLALTYPSEIRAVIGAYPILDPKARFYTEAYQKPILRVPNMSNDIIEQHVASLRASQPGRIVTAAESPERLKLAFAVFQNGRLLEFLGSQNPELFPIERVERLAAVGRLKLPPLFIFHGEQDSAVPSAGTRRFAELLHEKGNAGQVSMYIQNGDHGFDFDATLQTPWLRKGLEMISKAWMGSNHGTLHL</sequence>
<dbReference type="Gene3D" id="3.40.50.1820">
    <property type="entry name" value="alpha/beta hydrolase"/>
    <property type="match status" value="1"/>
</dbReference>
<accession>A0A318Y9W4</accession>
<dbReference type="GeneID" id="37128081"/>
<name>A0A318Y9W4_ASPNB</name>
<protein>
    <submittedName>
        <fullName evidence="3">Alpha/beta-hydrolase</fullName>
    </submittedName>
</protein>
<evidence type="ECO:0000313" key="4">
    <source>
        <dbReference type="Proteomes" id="UP000247647"/>
    </source>
</evidence>
<evidence type="ECO:0000256" key="1">
    <source>
        <dbReference type="ARBA" id="ARBA00022801"/>
    </source>
</evidence>
<dbReference type="InterPro" id="IPR050300">
    <property type="entry name" value="GDXG_lipolytic_enzyme"/>
</dbReference>
<dbReference type="PANTHER" id="PTHR48081:SF3">
    <property type="entry name" value="ALPHA_BETA HYDROLASE FOLD-3 DOMAIN-CONTAINING PROTEIN"/>
    <property type="match status" value="1"/>
</dbReference>
<organism evidence="3 4">
    <name type="scientific">Aspergillus neoniger (strain CBS 115656)</name>
    <dbReference type="NCBI Taxonomy" id="1448310"/>
    <lineage>
        <taxon>Eukaryota</taxon>
        <taxon>Fungi</taxon>
        <taxon>Dikarya</taxon>
        <taxon>Ascomycota</taxon>
        <taxon>Pezizomycotina</taxon>
        <taxon>Eurotiomycetes</taxon>
        <taxon>Eurotiomycetidae</taxon>
        <taxon>Eurotiales</taxon>
        <taxon>Aspergillaceae</taxon>
        <taxon>Aspergillus</taxon>
        <taxon>Aspergillus subgen. Circumdati</taxon>
    </lineage>
</organism>
<proteinExistence type="predicted"/>
<dbReference type="Proteomes" id="UP000247647">
    <property type="component" value="Unassembled WGS sequence"/>
</dbReference>
<gene>
    <name evidence="3" type="ORF">BO87DRAFT_401663</name>
</gene>
<reference evidence="3" key="1">
    <citation type="submission" date="2016-12" db="EMBL/GenBank/DDBJ databases">
        <title>The genomes of Aspergillus section Nigri reveals drivers in fungal speciation.</title>
        <authorList>
            <consortium name="DOE Joint Genome Institute"/>
            <person name="Vesth T.C."/>
            <person name="Nybo J."/>
            <person name="Theobald S."/>
            <person name="Brandl J."/>
            <person name="Frisvad J.C."/>
            <person name="Nielsen K.F."/>
            <person name="Lyhne E.K."/>
            <person name="Kogle M.E."/>
            <person name="Kuo A."/>
            <person name="Riley R."/>
            <person name="Clum A."/>
            <person name="Nolan M."/>
            <person name="Lipzen A."/>
            <person name="Salamov A."/>
            <person name="Henrissat B."/>
            <person name="Wiebenga A."/>
            <person name="De Vries R.P."/>
            <person name="Grigoriev I.V."/>
            <person name="Mortensen U.H."/>
            <person name="Andersen M.R."/>
            <person name="Baker S.E."/>
        </authorList>
    </citation>
    <scope>NUCLEOTIDE SEQUENCE [LARGE SCALE GENOMIC DNA]</scope>
    <source>
        <strain evidence="3">CBS 115656</strain>
    </source>
</reference>
<dbReference type="OrthoDB" id="19653at2759"/>
<dbReference type="RefSeq" id="XP_025474581.1">
    <property type="nucleotide sequence ID" value="XM_025625625.1"/>
</dbReference>